<dbReference type="OrthoDB" id="6628414at2"/>
<dbReference type="InterPro" id="IPR050389">
    <property type="entry name" value="LysR-type_TF"/>
</dbReference>
<dbReference type="Pfam" id="PF00126">
    <property type="entry name" value="HTH_1"/>
    <property type="match status" value="1"/>
</dbReference>
<feature type="domain" description="HTH lysR-type" evidence="5">
    <location>
        <begin position="9"/>
        <end position="66"/>
    </location>
</feature>
<dbReference type="Gene3D" id="3.40.190.10">
    <property type="entry name" value="Periplasmic binding protein-like II"/>
    <property type="match status" value="2"/>
</dbReference>
<evidence type="ECO:0000256" key="2">
    <source>
        <dbReference type="ARBA" id="ARBA00023015"/>
    </source>
</evidence>
<dbReference type="PANTHER" id="PTHR30118">
    <property type="entry name" value="HTH-TYPE TRANSCRIPTIONAL REGULATOR LEUO-RELATED"/>
    <property type="match status" value="1"/>
</dbReference>
<sequence length="311" mass="35331">MKERRSPLFDYNLIRIMDEVIAAGSASKAAKRLNLSTSAVSLSLSRLQKHFGQELFIRTGTGLKPTPSALEINRSFRQAIDIVDNIIDVYQKEESHLDFLRITGSDFIEAYYLSQLIEEGYLQINNLVFYTSTHQDEFELTDSLLQNKTDLALTFMPLVHESIISEKIESLQRFVAICRDDHLLDADKAMTLANYYALPHAALNGEVADMETTLLGSLMHINHEFRGKRKIAYRSNSFTGIISAIEKSEMIAIVPADIAHFLIHKEKRKLKQINLPPELEPYPVNVYANHYVNSAYHSSIETLLSKLKAIK</sequence>
<comment type="caution">
    <text evidence="6">The sequence shown here is derived from an EMBL/GenBank/DDBJ whole genome shotgun (WGS) entry which is preliminary data.</text>
</comment>
<evidence type="ECO:0000259" key="5">
    <source>
        <dbReference type="PROSITE" id="PS50931"/>
    </source>
</evidence>
<dbReference type="EMBL" id="PJZH01000003">
    <property type="protein sequence ID" value="PLR38440.1"/>
    <property type="molecule type" value="Genomic_DNA"/>
</dbReference>
<dbReference type="Gene3D" id="1.10.10.10">
    <property type="entry name" value="Winged helix-like DNA-binding domain superfamily/Winged helix DNA-binding domain"/>
    <property type="match status" value="1"/>
</dbReference>
<dbReference type="GO" id="GO:0003677">
    <property type="term" value="F:DNA binding"/>
    <property type="evidence" value="ECO:0007669"/>
    <property type="project" value="UniProtKB-KW"/>
</dbReference>
<evidence type="ECO:0000256" key="3">
    <source>
        <dbReference type="ARBA" id="ARBA00023125"/>
    </source>
</evidence>
<evidence type="ECO:0000313" key="6">
    <source>
        <dbReference type="EMBL" id="PLR38440.1"/>
    </source>
</evidence>
<dbReference type="SUPFAM" id="SSF46785">
    <property type="entry name" value="Winged helix' DNA-binding domain"/>
    <property type="match status" value="1"/>
</dbReference>
<dbReference type="InterPro" id="IPR000847">
    <property type="entry name" value="LysR_HTH_N"/>
</dbReference>
<keyword evidence="4" id="KW-0804">Transcription</keyword>
<dbReference type="PROSITE" id="PS50931">
    <property type="entry name" value="HTH_LYSR"/>
    <property type="match status" value="1"/>
</dbReference>
<evidence type="ECO:0000313" key="7">
    <source>
        <dbReference type="Proteomes" id="UP000234503"/>
    </source>
</evidence>
<dbReference type="Pfam" id="PF03466">
    <property type="entry name" value="LysR_substrate"/>
    <property type="match status" value="1"/>
</dbReference>
<keyword evidence="7" id="KW-1185">Reference proteome</keyword>
<dbReference type="PANTHER" id="PTHR30118:SF6">
    <property type="entry name" value="HTH-TYPE TRANSCRIPTIONAL REGULATOR LEUO"/>
    <property type="match status" value="1"/>
</dbReference>
<keyword evidence="2" id="KW-0805">Transcription regulation</keyword>
<dbReference type="InterPro" id="IPR036390">
    <property type="entry name" value="WH_DNA-bd_sf"/>
</dbReference>
<dbReference type="InterPro" id="IPR005119">
    <property type="entry name" value="LysR_subst-bd"/>
</dbReference>
<dbReference type="RefSeq" id="WP_101823382.1">
    <property type="nucleotide sequence ID" value="NZ_PJZH01000003.1"/>
</dbReference>
<evidence type="ECO:0000256" key="4">
    <source>
        <dbReference type="ARBA" id="ARBA00023163"/>
    </source>
</evidence>
<accession>A0A2N5E959</accession>
<evidence type="ECO:0000256" key="1">
    <source>
        <dbReference type="ARBA" id="ARBA00009437"/>
    </source>
</evidence>
<dbReference type="SUPFAM" id="SSF53850">
    <property type="entry name" value="Periplasmic binding protein-like II"/>
    <property type="match status" value="1"/>
</dbReference>
<name>A0A2N5E959_9GAMM</name>
<dbReference type="Proteomes" id="UP000234503">
    <property type="component" value="Unassembled WGS sequence"/>
</dbReference>
<organism evidence="6 7">
    <name type="scientific">Chimaeribacter coloradensis</name>
    <dbReference type="NCBI Taxonomy" id="2060068"/>
    <lineage>
        <taxon>Bacteria</taxon>
        <taxon>Pseudomonadati</taxon>
        <taxon>Pseudomonadota</taxon>
        <taxon>Gammaproteobacteria</taxon>
        <taxon>Enterobacterales</taxon>
        <taxon>Yersiniaceae</taxon>
        <taxon>Chimaeribacter</taxon>
    </lineage>
</organism>
<dbReference type="AlphaFoldDB" id="A0A2N5E959"/>
<dbReference type="InterPro" id="IPR036388">
    <property type="entry name" value="WH-like_DNA-bd_sf"/>
</dbReference>
<comment type="similarity">
    <text evidence="1">Belongs to the LysR transcriptional regulatory family.</text>
</comment>
<gene>
    <name evidence="6" type="ORF">CYR32_05455</name>
</gene>
<keyword evidence="3" id="KW-0238">DNA-binding</keyword>
<reference evidence="6 7" key="1">
    <citation type="submission" date="2017-12" db="EMBL/GenBank/DDBJ databases">
        <title>Characterization of six clinical isolates of Enterochimera gen. nov., a novel genus of the Yersiniaciae family and the three species Enterochimera arupensis sp. nov., Enterochimera coloradensis sp. nov, and Enterochimera californica sp. nov.</title>
        <authorList>
            <person name="Rossi A."/>
            <person name="Fisher M."/>
        </authorList>
    </citation>
    <scope>NUCLEOTIDE SEQUENCE [LARGE SCALE GENOMIC DNA]</scope>
    <source>
        <strain evidence="7">2016-Iso4</strain>
    </source>
</reference>
<protein>
    <submittedName>
        <fullName evidence="6">LysR family transcriptional regulator</fullName>
    </submittedName>
</protein>
<dbReference type="GO" id="GO:0003700">
    <property type="term" value="F:DNA-binding transcription factor activity"/>
    <property type="evidence" value="ECO:0007669"/>
    <property type="project" value="InterPro"/>
</dbReference>
<proteinExistence type="inferred from homology"/>